<reference evidence="3" key="1">
    <citation type="submission" date="2016-10" db="EMBL/GenBank/DDBJ databases">
        <authorList>
            <person name="Varghese N."/>
            <person name="Submissions S."/>
        </authorList>
    </citation>
    <scope>NUCLEOTIDE SEQUENCE [LARGE SCALE GENOMIC DNA]</scope>
    <source>
        <strain evidence="3">DSM 19482</strain>
    </source>
</reference>
<proteinExistence type="predicted"/>
<dbReference type="SMART" id="SM01321">
    <property type="entry name" value="Y1_Tnp"/>
    <property type="match status" value="1"/>
</dbReference>
<dbReference type="Gene3D" id="3.30.70.1290">
    <property type="entry name" value="Transposase IS200-like"/>
    <property type="match status" value="1"/>
</dbReference>
<dbReference type="STRING" id="1121284.SAMN05660493_01070"/>
<dbReference type="PANTHER" id="PTHR34322:SF2">
    <property type="entry name" value="TRANSPOSASE IS200-LIKE DOMAIN-CONTAINING PROTEIN"/>
    <property type="match status" value="1"/>
</dbReference>
<name>A0A1U7PWQ2_9FLAO</name>
<evidence type="ECO:0000313" key="3">
    <source>
        <dbReference type="Proteomes" id="UP000187261"/>
    </source>
</evidence>
<dbReference type="AlphaFoldDB" id="A0A1U7PWQ2"/>
<dbReference type="PANTHER" id="PTHR34322">
    <property type="entry name" value="TRANSPOSASE, Y1_TNP DOMAIN-CONTAINING"/>
    <property type="match status" value="1"/>
</dbReference>
<feature type="domain" description="Transposase IS200-like" evidence="1">
    <location>
        <begin position="7"/>
        <end position="139"/>
    </location>
</feature>
<dbReference type="InterPro" id="IPR036515">
    <property type="entry name" value="Transposase_17_sf"/>
</dbReference>
<dbReference type="OrthoDB" id="9788881at2"/>
<keyword evidence="3" id="KW-1185">Reference proteome</keyword>
<dbReference type="SUPFAM" id="SSF143422">
    <property type="entry name" value="Transposase IS200-like"/>
    <property type="match status" value="1"/>
</dbReference>
<organism evidence="2 3">
    <name type="scientific">Epilithonimonas bovis DSM 19482</name>
    <dbReference type="NCBI Taxonomy" id="1121284"/>
    <lineage>
        <taxon>Bacteria</taxon>
        <taxon>Pseudomonadati</taxon>
        <taxon>Bacteroidota</taxon>
        <taxon>Flavobacteriia</taxon>
        <taxon>Flavobacteriales</taxon>
        <taxon>Weeksellaceae</taxon>
        <taxon>Chryseobacterium group</taxon>
        <taxon>Epilithonimonas</taxon>
    </lineage>
</organism>
<evidence type="ECO:0000313" key="2">
    <source>
        <dbReference type="EMBL" id="SIT96392.1"/>
    </source>
</evidence>
<dbReference type="InterPro" id="IPR002686">
    <property type="entry name" value="Transposase_17"/>
</dbReference>
<dbReference type="GO" id="GO:0003677">
    <property type="term" value="F:DNA binding"/>
    <property type="evidence" value="ECO:0007669"/>
    <property type="project" value="InterPro"/>
</dbReference>
<dbReference type="EMBL" id="FTPU01000009">
    <property type="protein sequence ID" value="SIT96392.1"/>
    <property type="molecule type" value="Genomic_DNA"/>
</dbReference>
<dbReference type="GO" id="GO:0006313">
    <property type="term" value="P:DNA transposition"/>
    <property type="evidence" value="ECO:0007669"/>
    <property type="project" value="InterPro"/>
</dbReference>
<dbReference type="RefSeq" id="WP_076782440.1">
    <property type="nucleotide sequence ID" value="NZ_FTPU01000009.1"/>
</dbReference>
<protein>
    <submittedName>
        <fullName evidence="2">REP element-mobilizing transposase RayT</fullName>
    </submittedName>
</protein>
<evidence type="ECO:0000259" key="1">
    <source>
        <dbReference type="SMART" id="SM01321"/>
    </source>
</evidence>
<gene>
    <name evidence="2" type="ORF">SAMN05660493_01070</name>
</gene>
<dbReference type="GO" id="GO:0004803">
    <property type="term" value="F:transposase activity"/>
    <property type="evidence" value="ECO:0007669"/>
    <property type="project" value="InterPro"/>
</dbReference>
<dbReference type="Proteomes" id="UP000187261">
    <property type="component" value="Unassembled WGS sequence"/>
</dbReference>
<accession>A0A1U7PWQ2</accession>
<sequence length="197" mass="23769">MEKEILEFGHFYHIYNRGNNKEAIFFDDDNYRYFLKLLLKYIDPVADVYAYCLLKNHFHLLIRIKSEQEINVSDFKFSTIEKSKSINPSKQFSHFFNAYTQAINKRYNRTGSLLEKPFERKRITDENYLKQIILYIHNNPVKHGITSNANQYFWSSYHSILSDKPSKLKRKEVLDYFENETNFIFSHNNYDSLNLPY</sequence>